<name>A0A8X6VM03_TRICX</name>
<organism evidence="1 2">
    <name type="scientific">Trichonephila clavipes</name>
    <name type="common">Golden silk orbweaver</name>
    <name type="synonym">Nephila clavipes</name>
    <dbReference type="NCBI Taxonomy" id="2585209"/>
    <lineage>
        <taxon>Eukaryota</taxon>
        <taxon>Metazoa</taxon>
        <taxon>Ecdysozoa</taxon>
        <taxon>Arthropoda</taxon>
        <taxon>Chelicerata</taxon>
        <taxon>Arachnida</taxon>
        <taxon>Araneae</taxon>
        <taxon>Araneomorphae</taxon>
        <taxon>Entelegynae</taxon>
        <taxon>Araneoidea</taxon>
        <taxon>Nephilidae</taxon>
        <taxon>Trichonephila</taxon>
    </lineage>
</organism>
<evidence type="ECO:0000313" key="2">
    <source>
        <dbReference type="Proteomes" id="UP000887159"/>
    </source>
</evidence>
<accession>A0A8X6VM03</accession>
<dbReference type="EMBL" id="BMAU01021304">
    <property type="protein sequence ID" value="GFY11330.1"/>
    <property type="molecule type" value="Genomic_DNA"/>
</dbReference>
<dbReference type="Proteomes" id="UP000887159">
    <property type="component" value="Unassembled WGS sequence"/>
</dbReference>
<reference evidence="1" key="1">
    <citation type="submission" date="2020-08" db="EMBL/GenBank/DDBJ databases">
        <title>Multicomponent nature underlies the extraordinary mechanical properties of spider dragline silk.</title>
        <authorList>
            <person name="Kono N."/>
            <person name="Nakamura H."/>
            <person name="Mori M."/>
            <person name="Yoshida Y."/>
            <person name="Ohtoshi R."/>
            <person name="Malay A.D."/>
            <person name="Moran D.A.P."/>
            <person name="Tomita M."/>
            <person name="Numata K."/>
            <person name="Arakawa K."/>
        </authorList>
    </citation>
    <scope>NUCLEOTIDE SEQUENCE</scope>
</reference>
<comment type="caution">
    <text evidence="1">The sequence shown here is derived from an EMBL/GenBank/DDBJ whole genome shotgun (WGS) entry which is preliminary data.</text>
</comment>
<dbReference type="AlphaFoldDB" id="A0A8X6VM03"/>
<gene>
    <name evidence="1" type="ORF">TNCV_4473131</name>
</gene>
<protein>
    <submittedName>
        <fullName evidence="1">Uncharacterized protein</fullName>
    </submittedName>
</protein>
<proteinExistence type="predicted"/>
<evidence type="ECO:0000313" key="1">
    <source>
        <dbReference type="EMBL" id="GFY11330.1"/>
    </source>
</evidence>
<keyword evidence="2" id="KW-1185">Reference proteome</keyword>
<sequence length="102" mass="11875">MCRPINTRTWGFKKTVSQHFKRVLYRSIWTWNNIPENGLDAMVQFHIQLVAKFKPIEDVTELRQRIAEAVDEINLACYSKISKWSLLKIHSGTLKIATQEGS</sequence>